<gene>
    <name evidence="1" type="ORF">CLW00_11277</name>
</gene>
<dbReference type="AlphaFoldDB" id="A0A2T0WFP5"/>
<dbReference type="Proteomes" id="UP000238157">
    <property type="component" value="Unassembled WGS sequence"/>
</dbReference>
<evidence type="ECO:0000313" key="1">
    <source>
        <dbReference type="EMBL" id="PRY85496.1"/>
    </source>
</evidence>
<organism evidence="1 2">
    <name type="scientific">Mongoliibacter ruber</name>
    <dbReference type="NCBI Taxonomy" id="1750599"/>
    <lineage>
        <taxon>Bacteria</taxon>
        <taxon>Pseudomonadati</taxon>
        <taxon>Bacteroidota</taxon>
        <taxon>Cytophagia</taxon>
        <taxon>Cytophagales</taxon>
        <taxon>Cyclobacteriaceae</taxon>
        <taxon>Mongoliibacter</taxon>
    </lineage>
</organism>
<protein>
    <submittedName>
        <fullName evidence="1">Uncharacterized protein</fullName>
    </submittedName>
</protein>
<name>A0A2T0WFP5_9BACT</name>
<reference evidence="1 2" key="1">
    <citation type="submission" date="2018-03" db="EMBL/GenBank/DDBJ databases">
        <title>Genomic Encyclopedia of Archaeal and Bacterial Type Strains, Phase II (KMG-II): from individual species to whole genera.</title>
        <authorList>
            <person name="Goeker M."/>
        </authorList>
    </citation>
    <scope>NUCLEOTIDE SEQUENCE [LARGE SCALE GENOMIC DNA]</scope>
    <source>
        <strain evidence="1 2">DSM 27929</strain>
    </source>
</reference>
<evidence type="ECO:0000313" key="2">
    <source>
        <dbReference type="Proteomes" id="UP000238157"/>
    </source>
</evidence>
<dbReference type="EMBL" id="PVTR01000012">
    <property type="protein sequence ID" value="PRY85496.1"/>
    <property type="molecule type" value="Genomic_DNA"/>
</dbReference>
<keyword evidence="2" id="KW-1185">Reference proteome</keyword>
<proteinExistence type="predicted"/>
<dbReference type="RefSeq" id="WP_106135030.1">
    <property type="nucleotide sequence ID" value="NZ_PVTR01000012.1"/>
</dbReference>
<accession>A0A2T0WFP5</accession>
<sequence>MITKLNLKKKYDVGDEVCSKLSPDEVLIVKRHVDGLYFCNIKGTSEKIEKAYFEIELKELPKMVSEEYKIRQRLY</sequence>
<comment type="caution">
    <text evidence="1">The sequence shown here is derived from an EMBL/GenBank/DDBJ whole genome shotgun (WGS) entry which is preliminary data.</text>
</comment>